<name>A0A940DJG4_9BACT</name>
<dbReference type="PANTHER" id="PTHR43877">
    <property type="entry name" value="AMINOALKYLPHOSPHONATE N-ACETYLTRANSFERASE-RELATED-RELATED"/>
    <property type="match status" value="1"/>
</dbReference>
<reference evidence="4" key="2">
    <citation type="journal article" date="2021" name="PeerJ">
        <title>Extensive microbial diversity within the chicken gut microbiome revealed by metagenomics and culture.</title>
        <authorList>
            <person name="Gilroy R."/>
            <person name="Ravi A."/>
            <person name="Getino M."/>
            <person name="Pursley I."/>
            <person name="Horton D.L."/>
            <person name="Alikhan N.F."/>
            <person name="Baker D."/>
            <person name="Gharbi K."/>
            <person name="Hall N."/>
            <person name="Watson M."/>
            <person name="Adriaenssens E.M."/>
            <person name="Foster-Nyarko E."/>
            <person name="Jarju S."/>
            <person name="Secka A."/>
            <person name="Antonio M."/>
            <person name="Oren A."/>
            <person name="Chaudhuri R.R."/>
            <person name="La Ragione R."/>
            <person name="Hildebrand F."/>
            <person name="Pallen M.J."/>
        </authorList>
    </citation>
    <scope>NUCLEOTIDE SEQUENCE</scope>
    <source>
        <strain evidence="4">3924</strain>
    </source>
</reference>
<dbReference type="AlphaFoldDB" id="A0A940DJG4"/>
<accession>A0A940DJG4</accession>
<evidence type="ECO:0000313" key="5">
    <source>
        <dbReference type="Proteomes" id="UP000712007"/>
    </source>
</evidence>
<dbReference type="InterPro" id="IPR016181">
    <property type="entry name" value="Acyl_CoA_acyltransferase"/>
</dbReference>
<sequence length="129" mass="14866">MTIDIVNTDKKRYLSLLLLADEQESMIDRYLERGEMFAANEDGTVVAVCVVTRESEGVYELKNLAVRPDFQRRGIGRAMIGHVWWHYAPSCRTLLVGTGDSPSTVPFYERCGFVYSHRVKDFFTDEDEY</sequence>
<dbReference type="InterPro" id="IPR050832">
    <property type="entry name" value="Bact_Acetyltransf"/>
</dbReference>
<dbReference type="Gene3D" id="3.40.630.30">
    <property type="match status" value="1"/>
</dbReference>
<protein>
    <submittedName>
        <fullName evidence="4">GNAT family N-acetyltransferase</fullName>
    </submittedName>
</protein>
<comment type="caution">
    <text evidence="4">The sequence shown here is derived from an EMBL/GenBank/DDBJ whole genome shotgun (WGS) entry which is preliminary data.</text>
</comment>
<dbReference type="CDD" id="cd04301">
    <property type="entry name" value="NAT_SF"/>
    <property type="match status" value="1"/>
</dbReference>
<dbReference type="SUPFAM" id="SSF55729">
    <property type="entry name" value="Acyl-CoA N-acyltransferases (Nat)"/>
    <property type="match status" value="1"/>
</dbReference>
<evidence type="ECO:0000256" key="2">
    <source>
        <dbReference type="ARBA" id="ARBA00023315"/>
    </source>
</evidence>
<keyword evidence="1" id="KW-0808">Transferase</keyword>
<reference evidence="4" key="1">
    <citation type="submission" date="2020-10" db="EMBL/GenBank/DDBJ databases">
        <authorList>
            <person name="Gilroy R."/>
        </authorList>
    </citation>
    <scope>NUCLEOTIDE SEQUENCE</scope>
    <source>
        <strain evidence="4">3924</strain>
    </source>
</reference>
<dbReference type="Proteomes" id="UP000712007">
    <property type="component" value="Unassembled WGS sequence"/>
</dbReference>
<dbReference type="PROSITE" id="PS51186">
    <property type="entry name" value="GNAT"/>
    <property type="match status" value="1"/>
</dbReference>
<evidence type="ECO:0000256" key="1">
    <source>
        <dbReference type="ARBA" id="ARBA00022679"/>
    </source>
</evidence>
<evidence type="ECO:0000313" key="4">
    <source>
        <dbReference type="EMBL" id="MBO8439511.1"/>
    </source>
</evidence>
<organism evidence="4 5">
    <name type="scientific">Candidatus Aphodosoma intestinipullorum</name>
    <dbReference type="NCBI Taxonomy" id="2840674"/>
    <lineage>
        <taxon>Bacteria</taxon>
        <taxon>Pseudomonadati</taxon>
        <taxon>Bacteroidota</taxon>
        <taxon>Bacteroidia</taxon>
        <taxon>Bacteroidales</taxon>
        <taxon>Candidatus Aphodosoma</taxon>
    </lineage>
</organism>
<gene>
    <name evidence="4" type="ORF">IAC51_02560</name>
</gene>
<dbReference type="Pfam" id="PF13508">
    <property type="entry name" value="Acetyltransf_7"/>
    <property type="match status" value="1"/>
</dbReference>
<evidence type="ECO:0000259" key="3">
    <source>
        <dbReference type="PROSITE" id="PS51186"/>
    </source>
</evidence>
<proteinExistence type="predicted"/>
<dbReference type="EMBL" id="JADIMV010000045">
    <property type="protein sequence ID" value="MBO8439511.1"/>
    <property type="molecule type" value="Genomic_DNA"/>
</dbReference>
<feature type="domain" description="N-acetyltransferase" evidence="3">
    <location>
        <begin position="1"/>
        <end position="129"/>
    </location>
</feature>
<keyword evidence="2" id="KW-0012">Acyltransferase</keyword>
<dbReference type="GO" id="GO:0016747">
    <property type="term" value="F:acyltransferase activity, transferring groups other than amino-acyl groups"/>
    <property type="evidence" value="ECO:0007669"/>
    <property type="project" value="InterPro"/>
</dbReference>
<dbReference type="InterPro" id="IPR000182">
    <property type="entry name" value="GNAT_dom"/>
</dbReference>